<keyword evidence="2" id="KW-1185">Reference proteome</keyword>
<evidence type="ECO:0000313" key="1">
    <source>
        <dbReference type="EMBL" id="KAF4351798.1"/>
    </source>
</evidence>
<dbReference type="Proteomes" id="UP000583929">
    <property type="component" value="Unassembled WGS sequence"/>
</dbReference>
<dbReference type="EMBL" id="JAATIQ010000547">
    <property type="protein sequence ID" value="KAF4351798.1"/>
    <property type="molecule type" value="Genomic_DNA"/>
</dbReference>
<name>A0A7J6E079_CANSA</name>
<protein>
    <submittedName>
        <fullName evidence="1">Uncharacterized protein</fullName>
    </submittedName>
</protein>
<accession>A0A7J6E079</accession>
<gene>
    <name evidence="1" type="ORF">G4B88_030159</name>
</gene>
<sequence>MSRKSTCIDPTLNRVFTAVIRARVARLELGMWTSDWTIIVEDYIENVNIIFEFGRRLLRFLMSFAVLGYSQASSKPSKLKSLAKAKVDSTNLLRFSALFAIIEIAEEGSSLYWRN</sequence>
<dbReference type="AlphaFoldDB" id="A0A7J6E079"/>
<reference evidence="1 2" key="1">
    <citation type="journal article" date="2020" name="bioRxiv">
        <title>Sequence and annotation of 42 cannabis genomes reveals extensive copy number variation in cannabinoid synthesis and pathogen resistance genes.</title>
        <authorList>
            <person name="Mckernan K.J."/>
            <person name="Helbert Y."/>
            <person name="Kane L.T."/>
            <person name="Ebling H."/>
            <person name="Zhang L."/>
            <person name="Liu B."/>
            <person name="Eaton Z."/>
            <person name="Mclaughlin S."/>
            <person name="Kingan S."/>
            <person name="Baybayan P."/>
            <person name="Concepcion G."/>
            <person name="Jordan M."/>
            <person name="Riva A."/>
            <person name="Barbazuk W."/>
            <person name="Harkins T."/>
        </authorList>
    </citation>
    <scope>NUCLEOTIDE SEQUENCE [LARGE SCALE GENOMIC DNA]</scope>
    <source>
        <strain evidence="2">cv. Jamaican Lion 4</strain>
        <tissue evidence="1">Leaf</tissue>
    </source>
</reference>
<organism evidence="1 2">
    <name type="scientific">Cannabis sativa</name>
    <name type="common">Hemp</name>
    <name type="synonym">Marijuana</name>
    <dbReference type="NCBI Taxonomy" id="3483"/>
    <lineage>
        <taxon>Eukaryota</taxon>
        <taxon>Viridiplantae</taxon>
        <taxon>Streptophyta</taxon>
        <taxon>Embryophyta</taxon>
        <taxon>Tracheophyta</taxon>
        <taxon>Spermatophyta</taxon>
        <taxon>Magnoliopsida</taxon>
        <taxon>eudicotyledons</taxon>
        <taxon>Gunneridae</taxon>
        <taxon>Pentapetalae</taxon>
        <taxon>rosids</taxon>
        <taxon>fabids</taxon>
        <taxon>Rosales</taxon>
        <taxon>Cannabaceae</taxon>
        <taxon>Cannabis</taxon>
    </lineage>
</organism>
<comment type="caution">
    <text evidence="1">The sequence shown here is derived from an EMBL/GenBank/DDBJ whole genome shotgun (WGS) entry which is preliminary data.</text>
</comment>
<evidence type="ECO:0000313" key="2">
    <source>
        <dbReference type="Proteomes" id="UP000583929"/>
    </source>
</evidence>
<proteinExistence type="predicted"/>